<dbReference type="AlphaFoldDB" id="A0A383XPR5"/>
<dbReference type="InterPro" id="IPR002918">
    <property type="entry name" value="Lipase_EstA/Esterase_EstB"/>
</dbReference>
<organism evidence="1 2">
    <name type="scientific">Abyssibacter profundi</name>
    <dbReference type="NCBI Taxonomy" id="2182787"/>
    <lineage>
        <taxon>Bacteria</taxon>
        <taxon>Pseudomonadati</taxon>
        <taxon>Pseudomonadota</taxon>
        <taxon>Gammaproteobacteria</taxon>
        <taxon>Chromatiales</taxon>
        <taxon>Oceanococcaceae</taxon>
        <taxon>Abyssibacter</taxon>
    </lineage>
</organism>
<proteinExistence type="predicted"/>
<gene>
    <name evidence="1" type="ORF">DEH80_16490</name>
</gene>
<comment type="caution">
    <text evidence="1">The sequence shown here is derived from an EMBL/GenBank/DDBJ whole genome shotgun (WGS) entry which is preliminary data.</text>
</comment>
<dbReference type="SMR" id="A0A383XPR5"/>
<dbReference type="OrthoDB" id="5724113at2"/>
<accession>A0A383XPR5</accession>
<name>A0A383XPR5_9GAMM</name>
<dbReference type="Pfam" id="PF01674">
    <property type="entry name" value="Lipase_2"/>
    <property type="match status" value="1"/>
</dbReference>
<keyword evidence="2" id="KW-1185">Reference proteome</keyword>
<dbReference type="PANTHER" id="PTHR37574:SF1">
    <property type="entry name" value="LIPASE B"/>
    <property type="match status" value="1"/>
</dbReference>
<evidence type="ECO:0000313" key="1">
    <source>
        <dbReference type="EMBL" id="PWN54619.1"/>
    </source>
</evidence>
<dbReference type="InterPro" id="IPR029058">
    <property type="entry name" value="AB_hydrolase_fold"/>
</dbReference>
<dbReference type="GO" id="GO:0016787">
    <property type="term" value="F:hydrolase activity"/>
    <property type="evidence" value="ECO:0007669"/>
    <property type="project" value="InterPro"/>
</dbReference>
<dbReference type="SUPFAM" id="SSF53474">
    <property type="entry name" value="alpha/beta-Hydrolases"/>
    <property type="match status" value="1"/>
</dbReference>
<dbReference type="InterPro" id="IPR053228">
    <property type="entry name" value="Stereospecific_Lipase"/>
</dbReference>
<sequence length="364" mass="37842">MRVLPHCVRSVTKPRSTVGRRSDMLDRWWMLGLMIVLAGCSGSGNEPAGGAAACDSPPALTVPTSTLDAALACSAGLASATRAPVLLVPGTATTPDTAFSWNHQPALEAMGWPYCTVELPESAMADAQVSAEYIVHAIRQMARVSGRRVAVVGYSQGGMLPRWALRFYPDIRERVEELVGLAPSNHGTETAAPSCVSGCQPSIWQQRSDAAFIAALNADFETVAGVDYTVIYTQLDEVVVPNAGPNPSSPLRAQGEHLANIATQSVCPANAADHLALGTYDPVAHALLVDALTHPGPADPTRLAGYAGAPGTAAVCAEVFMPGVNPATFALDYGGLLAGISEATANTERVDAEPALRCFADPAG</sequence>
<dbReference type="EMBL" id="QEQK01000021">
    <property type="protein sequence ID" value="PWN54619.1"/>
    <property type="molecule type" value="Genomic_DNA"/>
</dbReference>
<dbReference type="GO" id="GO:0016042">
    <property type="term" value="P:lipid catabolic process"/>
    <property type="evidence" value="ECO:0007669"/>
    <property type="project" value="InterPro"/>
</dbReference>
<dbReference type="Proteomes" id="UP000251800">
    <property type="component" value="Unassembled WGS sequence"/>
</dbReference>
<dbReference type="Gene3D" id="3.40.50.1820">
    <property type="entry name" value="alpha/beta hydrolase"/>
    <property type="match status" value="1"/>
</dbReference>
<evidence type="ECO:0000313" key="2">
    <source>
        <dbReference type="Proteomes" id="UP000251800"/>
    </source>
</evidence>
<protein>
    <submittedName>
        <fullName evidence="1">Lipase</fullName>
    </submittedName>
</protein>
<dbReference type="PANTHER" id="PTHR37574">
    <property type="entry name" value="LIPASE B"/>
    <property type="match status" value="1"/>
</dbReference>
<reference evidence="1 2" key="1">
    <citation type="submission" date="2018-05" db="EMBL/GenBank/DDBJ databases">
        <title>Abyssibacter profundi OUC007T gen. nov., sp. nov, a marine bacterium isolated from seawater of the Mariana Trench.</title>
        <authorList>
            <person name="Zhou S."/>
        </authorList>
    </citation>
    <scope>NUCLEOTIDE SEQUENCE [LARGE SCALE GENOMIC DNA]</scope>
    <source>
        <strain evidence="1 2">OUC007</strain>
    </source>
</reference>